<feature type="compositionally biased region" description="Basic and acidic residues" evidence="1">
    <location>
        <begin position="28"/>
        <end position="47"/>
    </location>
</feature>
<accession>A0A8H2W3J1</accession>
<gene>
    <name evidence="2" type="ORF">SCLTRI_LOCUS10159</name>
</gene>
<comment type="caution">
    <text evidence="2">The sequence shown here is derived from an EMBL/GenBank/DDBJ whole genome shotgun (WGS) entry which is preliminary data.</text>
</comment>
<reference evidence="2" key="1">
    <citation type="submission" date="2020-10" db="EMBL/GenBank/DDBJ databases">
        <authorList>
            <person name="Kusch S."/>
        </authorList>
    </citation>
    <scope>NUCLEOTIDE SEQUENCE</scope>
    <source>
        <strain evidence="2">SwB9</strain>
    </source>
</reference>
<evidence type="ECO:0000313" key="3">
    <source>
        <dbReference type="Proteomes" id="UP000624404"/>
    </source>
</evidence>
<evidence type="ECO:0000313" key="2">
    <source>
        <dbReference type="EMBL" id="CAD6454985.1"/>
    </source>
</evidence>
<dbReference type="AlphaFoldDB" id="A0A8H2W3J1"/>
<evidence type="ECO:0000256" key="1">
    <source>
        <dbReference type="SAM" id="MobiDB-lite"/>
    </source>
</evidence>
<feature type="region of interest" description="Disordered" evidence="1">
    <location>
        <begin position="1"/>
        <end position="90"/>
    </location>
</feature>
<feature type="compositionally biased region" description="Low complexity" evidence="1">
    <location>
        <begin position="65"/>
        <end position="81"/>
    </location>
</feature>
<organism evidence="2 3">
    <name type="scientific">Sclerotinia trifoliorum</name>
    <dbReference type="NCBI Taxonomy" id="28548"/>
    <lineage>
        <taxon>Eukaryota</taxon>
        <taxon>Fungi</taxon>
        <taxon>Dikarya</taxon>
        <taxon>Ascomycota</taxon>
        <taxon>Pezizomycotina</taxon>
        <taxon>Leotiomycetes</taxon>
        <taxon>Helotiales</taxon>
        <taxon>Sclerotiniaceae</taxon>
        <taxon>Sclerotinia</taxon>
    </lineage>
</organism>
<dbReference type="Proteomes" id="UP000624404">
    <property type="component" value="Unassembled WGS sequence"/>
</dbReference>
<protein>
    <submittedName>
        <fullName evidence="2">9a733d77-cac3-4f30-93d2-3aba5eb14b9c-CDS</fullName>
    </submittedName>
</protein>
<feature type="compositionally biased region" description="Low complexity" evidence="1">
    <location>
        <begin position="1"/>
        <end position="18"/>
    </location>
</feature>
<dbReference type="OrthoDB" id="3560276at2759"/>
<name>A0A8H2W3J1_9HELO</name>
<sequence length="90" mass="9425">MQRASSSNPSRSSKPKVSFSETTQTIPEAKKHVDPFHDARVRDDGKKRTAGSPERGGSAGKKSHTSTSGSSGSSGSNGTRKVLPAKGTKR</sequence>
<proteinExistence type="predicted"/>
<dbReference type="EMBL" id="CAJHIA010000037">
    <property type="protein sequence ID" value="CAD6454985.1"/>
    <property type="molecule type" value="Genomic_DNA"/>
</dbReference>
<keyword evidence="3" id="KW-1185">Reference proteome</keyword>